<dbReference type="PANTHER" id="PTHR11455">
    <property type="entry name" value="CRYPTOCHROME"/>
    <property type="match status" value="1"/>
</dbReference>
<dbReference type="Gene3D" id="1.10.579.10">
    <property type="entry name" value="DNA Cyclobutane Dipyrimidine Photolyase, subunit A, domain 3"/>
    <property type="match status" value="1"/>
</dbReference>
<evidence type="ECO:0000256" key="4">
    <source>
        <dbReference type="ARBA" id="ARBA00022827"/>
    </source>
</evidence>
<keyword evidence="3 6" id="KW-0285">Flavoprotein</keyword>
<dbReference type="PROSITE" id="PS00394">
    <property type="entry name" value="DNA_PHOTOLYASES_1_1"/>
    <property type="match status" value="1"/>
</dbReference>
<dbReference type="SUPFAM" id="SSF48173">
    <property type="entry name" value="Cryptochrome/photolyase FAD-binding domain"/>
    <property type="match status" value="1"/>
</dbReference>
<feature type="domain" description="Photolyase/cryptochrome alpha/beta" evidence="8">
    <location>
        <begin position="74"/>
        <end position="203"/>
    </location>
</feature>
<dbReference type="InterPro" id="IPR036155">
    <property type="entry name" value="Crypto/Photolyase_N_sf"/>
</dbReference>
<feature type="compositionally biased region" description="Basic and acidic residues" evidence="7">
    <location>
        <begin position="8"/>
        <end position="19"/>
    </location>
</feature>
<organism evidence="9 10">
    <name type="scientific">Paraburkholderia unamae</name>
    <dbReference type="NCBI Taxonomy" id="219649"/>
    <lineage>
        <taxon>Bacteria</taxon>
        <taxon>Pseudomonadati</taxon>
        <taxon>Pseudomonadota</taxon>
        <taxon>Betaproteobacteria</taxon>
        <taxon>Burkholderiales</taxon>
        <taxon>Burkholderiaceae</taxon>
        <taxon>Paraburkholderia</taxon>
    </lineage>
</organism>
<dbReference type="Gene3D" id="1.25.40.80">
    <property type="match status" value="1"/>
</dbReference>
<keyword evidence="4 6" id="KW-0274">FAD</keyword>
<gene>
    <name evidence="9" type="ORF">C7402_10554</name>
</gene>
<keyword evidence="10" id="KW-1185">Reference proteome</keyword>
<protein>
    <submittedName>
        <fullName evidence="9">Deoxyribodipyrimidine photo-lyase type I</fullName>
    </submittedName>
</protein>
<evidence type="ECO:0000256" key="6">
    <source>
        <dbReference type="RuleBase" id="RU004182"/>
    </source>
</evidence>
<evidence type="ECO:0000256" key="3">
    <source>
        <dbReference type="ARBA" id="ARBA00022630"/>
    </source>
</evidence>
<dbReference type="Pfam" id="PF00875">
    <property type="entry name" value="DNA_photolyase"/>
    <property type="match status" value="1"/>
</dbReference>
<evidence type="ECO:0000313" key="10">
    <source>
        <dbReference type="Proteomes" id="UP000245712"/>
    </source>
</evidence>
<evidence type="ECO:0000313" key="9">
    <source>
        <dbReference type="EMBL" id="PVX84215.1"/>
    </source>
</evidence>
<dbReference type="EMBL" id="QEOB01000005">
    <property type="protein sequence ID" value="PVX84215.1"/>
    <property type="molecule type" value="Genomic_DNA"/>
</dbReference>
<evidence type="ECO:0000259" key="8">
    <source>
        <dbReference type="PROSITE" id="PS51645"/>
    </source>
</evidence>
<feature type="region of interest" description="Disordered" evidence="7">
    <location>
        <begin position="1"/>
        <end position="25"/>
    </location>
</feature>
<evidence type="ECO:0000256" key="7">
    <source>
        <dbReference type="SAM" id="MobiDB-lite"/>
    </source>
</evidence>
<sequence length="571" mass="62669">MRSRSSRRAWDRGPARPDPDIPSPVAIFDGARGAPWYAPWPSRHGACAVPRNCSRSRSGLRPSSSASSTASRAAPAIVWFRDDLRLADQPALAQAAASGLPLICVWIHDPHACGERPEGGAARWWRHESLRALGAALEARGGGLLLLQGEEAPTLDALVTATGAQAVYWNRRYGAAQRASDGALKATLRARGVSVESFNGQLLNEPWTVLNQSGEPFRVFSAYWRACLRMGDPPPPLGEPEQMIFQTLPASLTRRASTLDDLGLAPRAPDWSGGLRAAWPAGDEAALERLRAFLATDLDAYAGERDEPGDAATSRLSPYLSVGAISPRQVWAALKAAQHAHGRGSARRAASAEKFASELGWREFCHYQRFHYADLATRNLRPAFDAMPWRNDPAGLRAWQRGLTGYPLVDAGMRELWHTGWMHNRVRMVAASFLTKHLLIDWRAGESWFWDTLVDADPASNPANWQWVAGSGVDAAPYFRIFNPVLQGQKFDPRGAYVRQWVPELAGLPDALVHQPWKASAQQLEAARVRPGENYPHPVIEHELARERALEAYAQTGKTKGRALAKEGGKA</sequence>
<accession>A0ABX5KRL5</accession>
<proteinExistence type="inferred from homology"/>
<dbReference type="PANTHER" id="PTHR11455:SF9">
    <property type="entry name" value="CRYPTOCHROME CIRCADIAN CLOCK 5 ISOFORM X1"/>
    <property type="match status" value="1"/>
</dbReference>
<comment type="cofactor">
    <cofactor evidence="1">
        <name>(6R)-5,10-methylene-5,6,7,8-tetrahydrofolate</name>
        <dbReference type="ChEBI" id="CHEBI:15636"/>
    </cofactor>
</comment>
<dbReference type="Gene3D" id="3.40.50.620">
    <property type="entry name" value="HUPs"/>
    <property type="match status" value="1"/>
</dbReference>
<evidence type="ECO:0000256" key="1">
    <source>
        <dbReference type="ARBA" id="ARBA00001932"/>
    </source>
</evidence>
<dbReference type="InterPro" id="IPR006050">
    <property type="entry name" value="DNA_photolyase_N"/>
</dbReference>
<dbReference type="PROSITE" id="PS51645">
    <property type="entry name" value="PHR_CRY_ALPHA_BETA"/>
    <property type="match status" value="1"/>
</dbReference>
<evidence type="ECO:0000256" key="2">
    <source>
        <dbReference type="ARBA" id="ARBA00001974"/>
    </source>
</evidence>
<name>A0ABX5KRL5_9BURK</name>
<keyword evidence="5 6" id="KW-0157">Chromophore</keyword>
<dbReference type="InterPro" id="IPR018394">
    <property type="entry name" value="DNA_photolyase_1_CS_C"/>
</dbReference>
<dbReference type="InterPro" id="IPR014729">
    <property type="entry name" value="Rossmann-like_a/b/a_fold"/>
</dbReference>
<comment type="caution">
    <text evidence="9">The sequence shown here is derived from an EMBL/GenBank/DDBJ whole genome shotgun (WGS) entry which is preliminary data.</text>
</comment>
<dbReference type="InterPro" id="IPR005101">
    <property type="entry name" value="Cryptochr/Photolyase_FAD-bd"/>
</dbReference>
<evidence type="ECO:0000256" key="5">
    <source>
        <dbReference type="ARBA" id="ARBA00022991"/>
    </source>
</evidence>
<dbReference type="SUPFAM" id="SSF52425">
    <property type="entry name" value="Cryptochrome/photolyase, N-terminal domain"/>
    <property type="match status" value="1"/>
</dbReference>
<dbReference type="PROSITE" id="PS00691">
    <property type="entry name" value="DNA_PHOTOLYASES_1_2"/>
    <property type="match status" value="1"/>
</dbReference>
<reference evidence="9 10" key="1">
    <citation type="submission" date="2018-05" db="EMBL/GenBank/DDBJ databases">
        <title>Genomic Encyclopedia of Type Strains, Phase IV (KMG-V): Genome sequencing to study the core and pangenomes of soil and plant-associated prokaryotes.</title>
        <authorList>
            <person name="Whitman W."/>
        </authorList>
    </citation>
    <scope>NUCLEOTIDE SEQUENCE [LARGE SCALE GENOMIC DNA]</scope>
    <source>
        <strain evidence="9 10">SCZa-39</strain>
    </source>
</reference>
<dbReference type="Proteomes" id="UP000245712">
    <property type="component" value="Unassembled WGS sequence"/>
</dbReference>
<dbReference type="Pfam" id="PF03441">
    <property type="entry name" value="FAD_binding_7"/>
    <property type="match status" value="1"/>
</dbReference>
<dbReference type="InterPro" id="IPR002081">
    <property type="entry name" value="Cryptochrome/DNA_photolyase_1"/>
</dbReference>
<dbReference type="PRINTS" id="PR00147">
    <property type="entry name" value="DNAPHOTLYASE"/>
</dbReference>
<comment type="similarity">
    <text evidence="6">Belongs to the DNA photolyase family.</text>
</comment>
<dbReference type="InterPro" id="IPR036134">
    <property type="entry name" value="Crypto/Photolyase_FAD-like_sf"/>
</dbReference>
<comment type="cofactor">
    <cofactor evidence="2">
        <name>FAD</name>
        <dbReference type="ChEBI" id="CHEBI:57692"/>
    </cofactor>
</comment>